<dbReference type="EMBL" id="BMAW01104428">
    <property type="protein sequence ID" value="GFT14350.1"/>
    <property type="molecule type" value="Genomic_DNA"/>
</dbReference>
<dbReference type="Proteomes" id="UP000887013">
    <property type="component" value="Unassembled WGS sequence"/>
</dbReference>
<protein>
    <submittedName>
        <fullName evidence="2">Uncharacterized protein</fullName>
    </submittedName>
</protein>
<evidence type="ECO:0000313" key="2">
    <source>
        <dbReference type="EMBL" id="GFT14350.1"/>
    </source>
</evidence>
<dbReference type="AlphaFoldDB" id="A0A8X6NI55"/>
<gene>
    <name evidence="2" type="primary">AVEN_170904_1</name>
    <name evidence="2" type="ORF">NPIL_155131</name>
</gene>
<evidence type="ECO:0000256" key="1">
    <source>
        <dbReference type="SAM" id="MobiDB-lite"/>
    </source>
</evidence>
<feature type="region of interest" description="Disordered" evidence="1">
    <location>
        <begin position="17"/>
        <end position="102"/>
    </location>
</feature>
<dbReference type="OrthoDB" id="6436807at2759"/>
<sequence length="116" mass="13292">MLTSILQAYWHNLSICTEEDETPAAPEYPEPFKKEKKKKKTSMLQRALSERTRSRRLTYQTTSTEESRPPGLSPQRYPHLSNNSEGTPEYRHFPNPPAELPSAPTVSIALLYVNMT</sequence>
<name>A0A8X6NI55_NEPPI</name>
<reference evidence="2" key="1">
    <citation type="submission" date="2020-08" db="EMBL/GenBank/DDBJ databases">
        <title>Multicomponent nature underlies the extraordinary mechanical properties of spider dragline silk.</title>
        <authorList>
            <person name="Kono N."/>
            <person name="Nakamura H."/>
            <person name="Mori M."/>
            <person name="Yoshida Y."/>
            <person name="Ohtoshi R."/>
            <person name="Malay A.D."/>
            <person name="Moran D.A.P."/>
            <person name="Tomita M."/>
            <person name="Numata K."/>
            <person name="Arakawa K."/>
        </authorList>
    </citation>
    <scope>NUCLEOTIDE SEQUENCE</scope>
</reference>
<keyword evidence="3" id="KW-1185">Reference proteome</keyword>
<comment type="caution">
    <text evidence="2">The sequence shown here is derived from an EMBL/GenBank/DDBJ whole genome shotgun (WGS) entry which is preliminary data.</text>
</comment>
<proteinExistence type="predicted"/>
<evidence type="ECO:0000313" key="3">
    <source>
        <dbReference type="Proteomes" id="UP000887013"/>
    </source>
</evidence>
<organism evidence="2 3">
    <name type="scientific">Nephila pilipes</name>
    <name type="common">Giant wood spider</name>
    <name type="synonym">Nephila maculata</name>
    <dbReference type="NCBI Taxonomy" id="299642"/>
    <lineage>
        <taxon>Eukaryota</taxon>
        <taxon>Metazoa</taxon>
        <taxon>Ecdysozoa</taxon>
        <taxon>Arthropoda</taxon>
        <taxon>Chelicerata</taxon>
        <taxon>Arachnida</taxon>
        <taxon>Araneae</taxon>
        <taxon>Araneomorphae</taxon>
        <taxon>Entelegynae</taxon>
        <taxon>Araneoidea</taxon>
        <taxon>Nephilidae</taxon>
        <taxon>Nephila</taxon>
    </lineage>
</organism>
<accession>A0A8X6NI55</accession>